<dbReference type="GO" id="GO:0006506">
    <property type="term" value="P:GPI anchor biosynthetic process"/>
    <property type="evidence" value="ECO:0007669"/>
    <property type="project" value="UniProtKB-UniPathway"/>
</dbReference>
<organism evidence="11 12">
    <name type="scientific">Aspergillus rambellii</name>
    <dbReference type="NCBI Taxonomy" id="308745"/>
    <lineage>
        <taxon>Eukaryota</taxon>
        <taxon>Fungi</taxon>
        <taxon>Dikarya</taxon>
        <taxon>Ascomycota</taxon>
        <taxon>Pezizomycotina</taxon>
        <taxon>Eurotiomycetes</taxon>
        <taxon>Eurotiomycetidae</taxon>
        <taxon>Eurotiales</taxon>
        <taxon>Aspergillaceae</taxon>
        <taxon>Aspergillus</taxon>
        <taxon>Aspergillus subgen. Nidulantes</taxon>
    </lineage>
</organism>
<gene>
    <name evidence="11" type="ORF">ARAM_003347</name>
</gene>
<accession>A0A0F8VSP4</accession>
<reference evidence="11 12" key="1">
    <citation type="submission" date="2015-02" db="EMBL/GenBank/DDBJ databases">
        <title>Draft Genome Sequences of Two Closely-Related Aflatoxigenic Aspergillus Species Obtained from the Cote d'Ivoire.</title>
        <authorList>
            <person name="Moore G.G."/>
            <person name="Beltz S.B."/>
            <person name="Mack B.M."/>
        </authorList>
    </citation>
    <scope>NUCLEOTIDE SEQUENCE [LARGE SCALE GENOMIC DNA]</scope>
    <source>
        <strain evidence="11 12">SRRC1468</strain>
    </source>
</reference>
<dbReference type="AlphaFoldDB" id="A0A0F8VSP4"/>
<name>A0A0F8VSP4_9EURO</name>
<feature type="transmembrane region" description="Helical" evidence="9">
    <location>
        <begin position="214"/>
        <end position="241"/>
    </location>
</feature>
<feature type="transmembrane region" description="Helical" evidence="9">
    <location>
        <begin position="379"/>
        <end position="404"/>
    </location>
</feature>
<evidence type="ECO:0000313" key="11">
    <source>
        <dbReference type="EMBL" id="KKK26251.1"/>
    </source>
</evidence>
<evidence type="ECO:0000256" key="9">
    <source>
        <dbReference type="SAM" id="Phobius"/>
    </source>
</evidence>
<evidence type="ECO:0000313" key="12">
    <source>
        <dbReference type="Proteomes" id="UP000034291"/>
    </source>
</evidence>
<dbReference type="InterPro" id="IPR009600">
    <property type="entry name" value="PIG-U"/>
</dbReference>
<proteinExistence type="inferred from homology"/>
<feature type="transmembrane region" description="Helical" evidence="9">
    <location>
        <begin position="282"/>
        <end position="300"/>
    </location>
</feature>
<keyword evidence="4" id="KW-0337">GPI-anchor biosynthesis</keyword>
<feature type="transmembrane region" description="Helical" evidence="9">
    <location>
        <begin position="177"/>
        <end position="202"/>
    </location>
</feature>
<dbReference type="GO" id="GO:0042765">
    <property type="term" value="C:GPI-anchor transamidase complex"/>
    <property type="evidence" value="ECO:0007669"/>
    <property type="project" value="InterPro"/>
</dbReference>
<evidence type="ECO:0000256" key="3">
    <source>
        <dbReference type="ARBA" id="ARBA00010026"/>
    </source>
</evidence>
<comment type="caution">
    <text evidence="11">The sequence shown here is derived from an EMBL/GenBank/DDBJ whole genome shotgun (WGS) entry which is preliminary data.</text>
</comment>
<dbReference type="PANTHER" id="PTHR13121:SF0">
    <property type="entry name" value="PHOSPHATIDYLINOSITOL GLYCAN ANCHOR BIOSYNTHESIS CLASS U PROTEIN"/>
    <property type="match status" value="1"/>
</dbReference>
<dbReference type="OrthoDB" id="549017at2759"/>
<evidence type="ECO:0000256" key="2">
    <source>
        <dbReference type="ARBA" id="ARBA00004687"/>
    </source>
</evidence>
<dbReference type="STRING" id="308745.A0A0F8VSP4"/>
<dbReference type="PANTHER" id="PTHR13121">
    <property type="entry name" value="GPI TRANSAMIDASE COMPONENT PIG-U"/>
    <property type="match status" value="1"/>
</dbReference>
<keyword evidence="8 9" id="KW-0472">Membrane</keyword>
<comment type="similarity">
    <text evidence="3">Belongs to the PIGU family.</text>
</comment>
<feature type="chain" id="PRO_5002529146" evidence="10">
    <location>
        <begin position="35"/>
        <end position="423"/>
    </location>
</feature>
<keyword evidence="5 9" id="KW-0812">Transmembrane</keyword>
<evidence type="ECO:0000256" key="4">
    <source>
        <dbReference type="ARBA" id="ARBA00022502"/>
    </source>
</evidence>
<keyword evidence="6" id="KW-0256">Endoplasmic reticulum</keyword>
<evidence type="ECO:0000256" key="7">
    <source>
        <dbReference type="ARBA" id="ARBA00022989"/>
    </source>
</evidence>
<dbReference type="EMBL" id="JZBS01000483">
    <property type="protein sequence ID" value="KKK26251.1"/>
    <property type="molecule type" value="Genomic_DNA"/>
</dbReference>
<dbReference type="UniPathway" id="UPA00196"/>
<evidence type="ECO:0000256" key="1">
    <source>
        <dbReference type="ARBA" id="ARBA00004477"/>
    </source>
</evidence>
<feature type="transmembrane region" description="Helical" evidence="9">
    <location>
        <begin position="132"/>
        <end position="165"/>
    </location>
</feature>
<comment type="pathway">
    <text evidence="2">Glycolipid biosynthesis; glycosylphosphatidylinositol-anchor biosynthesis.</text>
</comment>
<feature type="transmembrane region" description="Helical" evidence="9">
    <location>
        <begin position="306"/>
        <end position="324"/>
    </location>
</feature>
<keyword evidence="12" id="KW-1185">Reference proteome</keyword>
<feature type="transmembrane region" description="Helical" evidence="9">
    <location>
        <begin position="345"/>
        <end position="367"/>
    </location>
</feature>
<evidence type="ECO:0000256" key="6">
    <source>
        <dbReference type="ARBA" id="ARBA00022824"/>
    </source>
</evidence>
<sequence length="423" mass="47390">MPVDRRKLAVFGGAFALRLLLLLLFPSLPDLLTARVEVSTPVTSFKRLQEGLFLYNRKVSPYDGGVFHQAPLLLPIFSLLPNSQVYPLPTALLYSVVDLLNANALVTISDSGQAVSGRLYSAIRKQIRWDGVVIAAWFLFNPFTIATCLGRSTGVFTSAGILYALSTAVQGHSLNSMLALGFASYLSIYPALLFIPLILLCYDRRIQRTNSAPTVTLFVLQHFAVFLLSIAGLLGISSLIIGDFSKFLFATYGFQLLVPDLTPNVGLWWYFFIEIFDSFREFFLGVFWLHLAAYVGSLSIRLRRQPLFVLASLLGIFAVFKPYPSISDASLYFALLPLYRHIFPLMRYTFFSISVLLYATLLGPAFYHLWIYAGSGNANFFYAITLVWSLGLSILIADTIFAALRDEWEQENPEKRGENVKQV</sequence>
<protein>
    <submittedName>
        <fullName evidence="11">GPI transamidase component GAB1</fullName>
    </submittedName>
</protein>
<feature type="signal peptide" evidence="10">
    <location>
        <begin position="1"/>
        <end position="34"/>
    </location>
</feature>
<keyword evidence="10" id="KW-0732">Signal</keyword>
<evidence type="ECO:0000256" key="10">
    <source>
        <dbReference type="SAM" id="SignalP"/>
    </source>
</evidence>
<evidence type="ECO:0000256" key="5">
    <source>
        <dbReference type="ARBA" id="ARBA00022692"/>
    </source>
</evidence>
<dbReference type="GO" id="GO:0016255">
    <property type="term" value="P:attachment of GPI anchor to protein"/>
    <property type="evidence" value="ECO:0007669"/>
    <property type="project" value="InterPro"/>
</dbReference>
<evidence type="ECO:0000256" key="8">
    <source>
        <dbReference type="ARBA" id="ARBA00023136"/>
    </source>
</evidence>
<comment type="subcellular location">
    <subcellularLocation>
        <location evidence="1">Endoplasmic reticulum membrane</location>
        <topology evidence="1">Multi-pass membrane protein</topology>
    </subcellularLocation>
</comment>
<keyword evidence="7 9" id="KW-1133">Transmembrane helix</keyword>
<dbReference type="Pfam" id="PF06728">
    <property type="entry name" value="PIG-U"/>
    <property type="match status" value="1"/>
</dbReference>
<dbReference type="Proteomes" id="UP000034291">
    <property type="component" value="Unassembled WGS sequence"/>
</dbReference>